<dbReference type="Pfam" id="PF02410">
    <property type="entry name" value="RsfS"/>
    <property type="match status" value="1"/>
</dbReference>
<evidence type="ECO:0000313" key="2">
    <source>
        <dbReference type="EMBL" id="KAH9001550.1"/>
    </source>
</evidence>
<dbReference type="InterPro" id="IPR043519">
    <property type="entry name" value="NT_sf"/>
</dbReference>
<evidence type="ECO:0000256" key="1">
    <source>
        <dbReference type="SAM" id="MobiDB-lite"/>
    </source>
</evidence>
<organism evidence="2 3">
    <name type="scientific">Lactarius akahatsu</name>
    <dbReference type="NCBI Taxonomy" id="416441"/>
    <lineage>
        <taxon>Eukaryota</taxon>
        <taxon>Fungi</taxon>
        <taxon>Dikarya</taxon>
        <taxon>Basidiomycota</taxon>
        <taxon>Agaricomycotina</taxon>
        <taxon>Agaricomycetes</taxon>
        <taxon>Russulales</taxon>
        <taxon>Russulaceae</taxon>
        <taxon>Lactarius</taxon>
    </lineage>
</organism>
<gene>
    <name evidence="2" type="ORF">EDB92DRAFT_2051115</name>
</gene>
<dbReference type="Proteomes" id="UP001201163">
    <property type="component" value="Unassembled WGS sequence"/>
</dbReference>
<keyword evidence="3" id="KW-1185">Reference proteome</keyword>
<comment type="caution">
    <text evidence="2">The sequence shown here is derived from an EMBL/GenBank/DDBJ whole genome shotgun (WGS) entry which is preliminary data.</text>
</comment>
<feature type="region of interest" description="Disordered" evidence="1">
    <location>
        <begin position="80"/>
        <end position="101"/>
    </location>
</feature>
<name>A0AAD4LUQ6_9AGAM</name>
<reference evidence="2" key="1">
    <citation type="submission" date="2022-01" db="EMBL/GenBank/DDBJ databases">
        <title>Comparative genomics reveals a dynamic genome evolution in the ectomycorrhizal milk-cap (Lactarius) mushrooms.</title>
        <authorList>
            <consortium name="DOE Joint Genome Institute"/>
            <person name="Lebreton A."/>
            <person name="Tang N."/>
            <person name="Kuo A."/>
            <person name="LaButti K."/>
            <person name="Drula E."/>
            <person name="Barry K."/>
            <person name="Clum A."/>
            <person name="Lipzen A."/>
            <person name="Mousain D."/>
            <person name="Ng V."/>
            <person name="Wang R."/>
            <person name="Wang X."/>
            <person name="Dai Y."/>
            <person name="Henrissat B."/>
            <person name="Grigoriev I.V."/>
            <person name="Guerin-Laguette A."/>
            <person name="Yu F."/>
            <person name="Martin F.M."/>
        </authorList>
    </citation>
    <scope>NUCLEOTIDE SEQUENCE</scope>
    <source>
        <strain evidence="2">QP</strain>
    </source>
</reference>
<proteinExistence type="predicted"/>
<dbReference type="EMBL" id="JAKELL010000001">
    <property type="protein sequence ID" value="KAH9001550.1"/>
    <property type="molecule type" value="Genomic_DNA"/>
</dbReference>
<protein>
    <submittedName>
        <fullName evidence="2">Uncharacterized protein</fullName>
    </submittedName>
</protein>
<evidence type="ECO:0000313" key="3">
    <source>
        <dbReference type="Proteomes" id="UP001201163"/>
    </source>
</evidence>
<accession>A0AAD4LUQ6</accession>
<dbReference type="AlphaFoldDB" id="A0AAD4LUQ6"/>
<sequence>MWRHGVARCSSRTFSTLDSSLPTSHRVPWFVDPQETLHTQRAPPQTATSPAIPPGAPPALQNLYTQLRQSPYLEPSALLVRDPINRPPGPPLPVTIPKGRRKRGRTYAGEGFLEPGGIWNWILLAQVKEGTEKRGAIAATVRLVRKTLSSTEPPLQLPKKTRTDNYDGWAMVDAGEFAVHVLSAKARERYFTEGSRW</sequence>
<dbReference type="Gene3D" id="3.30.460.10">
    <property type="entry name" value="Beta Polymerase, domain 2"/>
    <property type="match status" value="1"/>
</dbReference>
<feature type="compositionally biased region" description="Pro residues" evidence="1">
    <location>
        <begin position="85"/>
        <end position="94"/>
    </location>
</feature>